<proteinExistence type="predicted"/>
<protein>
    <submittedName>
        <fullName evidence="1">Uncharacterized protein</fullName>
    </submittedName>
</protein>
<sequence>MKRIAVIGDYNLNEESHRLIIESIKDAAAEIQGELEAQWIMSDTLDVSVAYLKHFDGFWFSPGSPYKDVNNVLSAIQYARENKVPALGTCAGFQHMVIEFARNVLGLHHADSEENDPECTDTVIEKLSCTLVRKKEQLEIPDSSSILARTIDGQRFIGEYRCNYGFNEAYRNAFQSSKMISSVVETENGYLRGFELKEHPFFVGTLFIPQLDFRGNGPYRIINSFVKAVLGRSAFV</sequence>
<evidence type="ECO:0000313" key="2">
    <source>
        <dbReference type="Proteomes" id="UP000682782"/>
    </source>
</evidence>
<name>A0AC61N852_9FIRM</name>
<accession>A0AC61N852</accession>
<dbReference type="EMBL" id="CP068393">
    <property type="protein sequence ID" value="QUC67473.1"/>
    <property type="molecule type" value="Genomic_DNA"/>
</dbReference>
<organism evidence="1 2">
    <name type="scientific">Aristaeella hokkaidonensis</name>
    <dbReference type="NCBI Taxonomy" id="3046382"/>
    <lineage>
        <taxon>Bacteria</taxon>
        <taxon>Bacillati</taxon>
        <taxon>Bacillota</taxon>
        <taxon>Clostridia</taxon>
        <taxon>Eubacteriales</taxon>
        <taxon>Aristaeellaceae</taxon>
        <taxon>Aristaeella</taxon>
    </lineage>
</organism>
<keyword evidence="2" id="KW-1185">Reference proteome</keyword>
<evidence type="ECO:0000313" key="1">
    <source>
        <dbReference type="EMBL" id="QUC67473.1"/>
    </source>
</evidence>
<gene>
    <name evidence="1" type="ORF">JYE49_01865</name>
</gene>
<reference evidence="1" key="1">
    <citation type="submission" date="2021-01" db="EMBL/GenBank/DDBJ databases">
        <title>Complete genome sequence of Clostridiales bacterium R-7.</title>
        <authorList>
            <person name="Mahoney-Kurpe S.C."/>
            <person name="Palevich N."/>
            <person name="Koike S."/>
            <person name="Moon C.D."/>
            <person name="Attwood G.T."/>
        </authorList>
    </citation>
    <scope>NUCLEOTIDE SEQUENCE</scope>
    <source>
        <strain evidence="1">R-7</strain>
    </source>
</reference>
<dbReference type="Proteomes" id="UP000682782">
    <property type="component" value="Chromosome"/>
</dbReference>